<dbReference type="Proteomes" id="UP001595648">
    <property type="component" value="Unassembled WGS sequence"/>
</dbReference>
<proteinExistence type="predicted"/>
<accession>A0ABV7MGV6</accession>
<evidence type="ECO:0000313" key="2">
    <source>
        <dbReference type="Proteomes" id="UP001595648"/>
    </source>
</evidence>
<sequence length="73" mass="8087">MKPASSQPLLLNEAIEVAMSELKFRTRSSESQVALNLKVWMDVCSAFHCGPFRRRRGGAAMPHKARPGSWATS</sequence>
<name>A0ABV7MGV6_9HYPH</name>
<gene>
    <name evidence="1" type="ORF">ACFOJ9_01900</name>
</gene>
<dbReference type="EMBL" id="JBHRVD010000001">
    <property type="protein sequence ID" value="MFC3320605.1"/>
    <property type="molecule type" value="Genomic_DNA"/>
</dbReference>
<comment type="caution">
    <text evidence="1">The sequence shown here is derived from an EMBL/GenBank/DDBJ whole genome shotgun (WGS) entry which is preliminary data.</text>
</comment>
<protein>
    <submittedName>
        <fullName evidence="1">Uncharacterized protein</fullName>
    </submittedName>
</protein>
<reference evidence="2" key="1">
    <citation type="journal article" date="2019" name="Int. J. Syst. Evol. Microbiol.">
        <title>The Global Catalogue of Microorganisms (GCM) 10K type strain sequencing project: providing services to taxonomists for standard genome sequencing and annotation.</title>
        <authorList>
            <consortium name="The Broad Institute Genomics Platform"/>
            <consortium name="The Broad Institute Genome Sequencing Center for Infectious Disease"/>
            <person name="Wu L."/>
            <person name="Ma J."/>
        </authorList>
    </citation>
    <scope>NUCLEOTIDE SEQUENCE [LARGE SCALE GENOMIC DNA]</scope>
    <source>
        <strain evidence="2">ICMP 19515</strain>
    </source>
</reference>
<keyword evidence="2" id="KW-1185">Reference proteome</keyword>
<dbReference type="RefSeq" id="WP_378976700.1">
    <property type="nucleotide sequence ID" value="NZ_JBHRVD010000001.1"/>
</dbReference>
<evidence type="ECO:0000313" key="1">
    <source>
        <dbReference type="EMBL" id="MFC3320605.1"/>
    </source>
</evidence>
<organism evidence="1 2">
    <name type="scientific">Mesorhizobium cantuariense</name>
    <dbReference type="NCBI Taxonomy" id="1300275"/>
    <lineage>
        <taxon>Bacteria</taxon>
        <taxon>Pseudomonadati</taxon>
        <taxon>Pseudomonadota</taxon>
        <taxon>Alphaproteobacteria</taxon>
        <taxon>Hyphomicrobiales</taxon>
        <taxon>Phyllobacteriaceae</taxon>
        <taxon>Mesorhizobium</taxon>
    </lineage>
</organism>